<feature type="transmembrane region" description="Helical" evidence="5">
    <location>
        <begin position="192"/>
        <end position="214"/>
    </location>
</feature>
<dbReference type="Pfam" id="PF00892">
    <property type="entry name" value="EamA"/>
    <property type="match status" value="2"/>
</dbReference>
<keyword evidence="4 5" id="KW-0472">Membrane</keyword>
<sequence>MKTQKNIRESATVNQIMGFQEWGLIIILSILWGGSFFFVGVAVQDMPPLTIVLCRVALASILLLAAVYLKGDRMPSSLALWGGFIVMGALNNLIPFSLIVWGQTHIESGLASILNGTTPIFSVILAHFLTKEERLTTNRMSGVLIGWVGVAVLIGFNSLRGFGIEVYGQIAVLGAALSYACAAIYGRRFKGLSPLVVATGMLCGSTIMMTPMALFVDQPWNLSPSIYSMAALFGLAAISTSLAYIIYFRVLSIAGPTNLLLVTFLIPLSAILLGVMFLGERLEWNAFVGMGLVFTGLIAIDGRLLDRFQRKEKVWYYEI</sequence>
<dbReference type="PANTHER" id="PTHR32322:SF9">
    <property type="entry name" value="AMINO-ACID METABOLITE EFFLUX PUMP-RELATED"/>
    <property type="match status" value="1"/>
</dbReference>
<evidence type="ECO:0000313" key="8">
    <source>
        <dbReference type="Proteomes" id="UP000427906"/>
    </source>
</evidence>
<feature type="domain" description="EamA" evidence="6">
    <location>
        <begin position="168"/>
        <end position="299"/>
    </location>
</feature>
<evidence type="ECO:0000256" key="2">
    <source>
        <dbReference type="ARBA" id="ARBA00022692"/>
    </source>
</evidence>
<evidence type="ECO:0000256" key="1">
    <source>
        <dbReference type="ARBA" id="ARBA00004141"/>
    </source>
</evidence>
<proteinExistence type="predicted"/>
<feature type="transmembrane region" description="Helical" evidence="5">
    <location>
        <begin position="21"/>
        <end position="43"/>
    </location>
</feature>
<feature type="transmembrane region" description="Helical" evidence="5">
    <location>
        <begin position="49"/>
        <end position="69"/>
    </location>
</feature>
<dbReference type="PANTHER" id="PTHR32322">
    <property type="entry name" value="INNER MEMBRANE TRANSPORTER"/>
    <property type="match status" value="1"/>
</dbReference>
<dbReference type="InterPro" id="IPR050638">
    <property type="entry name" value="AA-Vitamin_Transporters"/>
</dbReference>
<feature type="transmembrane region" description="Helical" evidence="5">
    <location>
        <begin position="78"/>
        <end position="102"/>
    </location>
</feature>
<dbReference type="AlphaFoldDB" id="A0A5K7YM39"/>
<dbReference type="EMBL" id="AP021874">
    <property type="protein sequence ID" value="BBO69445.1"/>
    <property type="molecule type" value="Genomic_DNA"/>
</dbReference>
<dbReference type="RefSeq" id="WP_197904610.1">
    <property type="nucleotide sequence ID" value="NZ_AP021874.1"/>
</dbReference>
<gene>
    <name evidence="7" type="ORF">DSCA_33750</name>
</gene>
<feature type="transmembrane region" description="Helical" evidence="5">
    <location>
        <begin position="259"/>
        <end position="278"/>
    </location>
</feature>
<feature type="transmembrane region" description="Helical" evidence="5">
    <location>
        <begin position="284"/>
        <end position="305"/>
    </location>
</feature>
<feature type="transmembrane region" description="Helical" evidence="5">
    <location>
        <begin position="108"/>
        <end position="129"/>
    </location>
</feature>
<dbReference type="GO" id="GO:0016020">
    <property type="term" value="C:membrane"/>
    <property type="evidence" value="ECO:0007669"/>
    <property type="project" value="UniProtKB-SubCell"/>
</dbReference>
<feature type="transmembrane region" description="Helical" evidence="5">
    <location>
        <begin position="141"/>
        <end position="160"/>
    </location>
</feature>
<keyword evidence="3 5" id="KW-1133">Transmembrane helix</keyword>
<reference evidence="7 8" key="1">
    <citation type="submission" date="2019-11" db="EMBL/GenBank/DDBJ databases">
        <title>Comparative genomics of hydrocarbon-degrading Desulfosarcina strains.</title>
        <authorList>
            <person name="Watanabe M."/>
            <person name="Kojima H."/>
            <person name="Fukui M."/>
        </authorList>
    </citation>
    <scope>NUCLEOTIDE SEQUENCE [LARGE SCALE GENOMIC DNA]</scope>
    <source>
        <strain evidence="7 8">PL12</strain>
    </source>
</reference>
<evidence type="ECO:0000256" key="4">
    <source>
        <dbReference type="ARBA" id="ARBA00023136"/>
    </source>
</evidence>
<dbReference type="SUPFAM" id="SSF103481">
    <property type="entry name" value="Multidrug resistance efflux transporter EmrE"/>
    <property type="match status" value="2"/>
</dbReference>
<keyword evidence="8" id="KW-1185">Reference proteome</keyword>
<accession>A0A5K7YM39</accession>
<dbReference type="Proteomes" id="UP000427906">
    <property type="component" value="Chromosome"/>
</dbReference>
<dbReference type="InterPro" id="IPR037185">
    <property type="entry name" value="EmrE-like"/>
</dbReference>
<evidence type="ECO:0000259" key="6">
    <source>
        <dbReference type="Pfam" id="PF00892"/>
    </source>
</evidence>
<name>A0A5K7YM39_9BACT</name>
<keyword evidence="2 5" id="KW-0812">Transmembrane</keyword>
<feature type="domain" description="EamA" evidence="6">
    <location>
        <begin position="24"/>
        <end position="154"/>
    </location>
</feature>
<feature type="transmembrane region" description="Helical" evidence="5">
    <location>
        <begin position="226"/>
        <end position="247"/>
    </location>
</feature>
<evidence type="ECO:0000313" key="7">
    <source>
        <dbReference type="EMBL" id="BBO69445.1"/>
    </source>
</evidence>
<organism evidence="7 8">
    <name type="scientific">Desulfosarcina alkanivorans</name>
    <dbReference type="NCBI Taxonomy" id="571177"/>
    <lineage>
        <taxon>Bacteria</taxon>
        <taxon>Pseudomonadati</taxon>
        <taxon>Thermodesulfobacteriota</taxon>
        <taxon>Desulfobacteria</taxon>
        <taxon>Desulfobacterales</taxon>
        <taxon>Desulfosarcinaceae</taxon>
        <taxon>Desulfosarcina</taxon>
    </lineage>
</organism>
<protein>
    <submittedName>
        <fullName evidence="7">ABC transporter permease</fullName>
    </submittedName>
</protein>
<dbReference type="InterPro" id="IPR000620">
    <property type="entry name" value="EamA_dom"/>
</dbReference>
<evidence type="ECO:0000256" key="3">
    <source>
        <dbReference type="ARBA" id="ARBA00022989"/>
    </source>
</evidence>
<feature type="transmembrane region" description="Helical" evidence="5">
    <location>
        <begin position="166"/>
        <end position="185"/>
    </location>
</feature>
<comment type="subcellular location">
    <subcellularLocation>
        <location evidence="1">Membrane</location>
        <topology evidence="1">Multi-pass membrane protein</topology>
    </subcellularLocation>
</comment>
<dbReference type="KEGG" id="dalk:DSCA_33750"/>
<evidence type="ECO:0000256" key="5">
    <source>
        <dbReference type="SAM" id="Phobius"/>
    </source>
</evidence>